<dbReference type="PROSITE" id="PS51722">
    <property type="entry name" value="G_TR_2"/>
    <property type="match status" value="1"/>
</dbReference>
<organism evidence="6 7">
    <name type="scientific">Paramarasmius palmivorus</name>
    <dbReference type="NCBI Taxonomy" id="297713"/>
    <lineage>
        <taxon>Eukaryota</taxon>
        <taxon>Fungi</taxon>
        <taxon>Dikarya</taxon>
        <taxon>Basidiomycota</taxon>
        <taxon>Agaricomycotina</taxon>
        <taxon>Agaricomycetes</taxon>
        <taxon>Agaricomycetidae</taxon>
        <taxon>Agaricales</taxon>
        <taxon>Marasmiineae</taxon>
        <taxon>Marasmiaceae</taxon>
        <taxon>Paramarasmius</taxon>
    </lineage>
</organism>
<dbReference type="CDD" id="cd03694">
    <property type="entry name" value="GTPBP_II"/>
    <property type="match status" value="1"/>
</dbReference>
<evidence type="ECO:0000313" key="7">
    <source>
        <dbReference type="Proteomes" id="UP001383192"/>
    </source>
</evidence>
<dbReference type="InterPro" id="IPR035531">
    <property type="entry name" value="GTPBP1-like"/>
</dbReference>
<gene>
    <name evidence="6" type="ORF">VNI00_007437</name>
</gene>
<feature type="compositionally biased region" description="Basic and acidic residues" evidence="4">
    <location>
        <begin position="37"/>
        <end position="93"/>
    </location>
</feature>
<evidence type="ECO:0000256" key="3">
    <source>
        <dbReference type="ARBA" id="ARBA00023134"/>
    </source>
</evidence>
<reference evidence="6 7" key="1">
    <citation type="submission" date="2024-01" db="EMBL/GenBank/DDBJ databases">
        <title>A draft genome for a cacao thread blight-causing isolate of Paramarasmius palmivorus.</title>
        <authorList>
            <person name="Baruah I.K."/>
            <person name="Bukari Y."/>
            <person name="Amoako-Attah I."/>
            <person name="Meinhardt L.W."/>
            <person name="Bailey B.A."/>
            <person name="Cohen S.P."/>
        </authorList>
    </citation>
    <scope>NUCLEOTIDE SEQUENCE [LARGE SCALE GENOMIC DNA]</scope>
    <source>
        <strain evidence="6 7">GH-12</strain>
    </source>
</reference>
<evidence type="ECO:0000256" key="4">
    <source>
        <dbReference type="SAM" id="MobiDB-lite"/>
    </source>
</evidence>
<dbReference type="Gene3D" id="2.40.30.10">
    <property type="entry name" value="Translation factors"/>
    <property type="match status" value="1"/>
</dbReference>
<comment type="caution">
    <text evidence="6">The sequence shown here is derived from an EMBL/GenBank/DDBJ whole genome shotgun (WGS) entry which is preliminary data.</text>
</comment>
<dbReference type="InterPro" id="IPR000795">
    <property type="entry name" value="T_Tr_GTP-bd_dom"/>
</dbReference>
<comment type="similarity">
    <text evidence="1">Belongs to the TRAFAC class translation factor GTPase superfamily. Classic translation factor GTPase family. EF-Tu/EF-1A subfamily.</text>
</comment>
<dbReference type="AlphaFoldDB" id="A0AAW0D503"/>
<dbReference type="PANTHER" id="PTHR43721:SF9">
    <property type="entry name" value="GTP-BINDING PROTEIN 1"/>
    <property type="match status" value="1"/>
</dbReference>
<dbReference type="PANTHER" id="PTHR43721">
    <property type="entry name" value="ELONGATION FACTOR TU-RELATED"/>
    <property type="match status" value="1"/>
</dbReference>
<sequence>MAANKTSLLNFQSEIDEIHNREVAKQRFQGAAITSAAKEKSDKDKKHTDAPKVKIKDADPGGAKSKEADKGKAKETKEQDTGDAKGVSTEKEATEMEEKVLELLADYSPANHEKARDIIATLITQRHGEYVLRIGAHPPHDLLFAGEVTDESDVVGWRGFERTVEQLDELRVRISAALEEIGGKTCLLFESRGKHPRISLLLRLPPASVSLTPEVRCAVVGNVDSGKSTTLGVLTRGALDDGRGKARVGLFRHKHEIETGRTSSVGMEILGFDPAGNPILPDTAGSSDPEVIRREKLGWEEISVQAAKIVSFIDLAGHEKYLKTTLYGLTSGAPSCVVLIVGANAGLIGMSKEHLSIALALSVPIVVCITKIDMTPANVMAETVKQVVKILKSPGCRQVPAFRSDTSIRSHVAVLAHRKIPVFVKSGEVAVEVATAFGKDRLCPIFQVSNVTGEGLNYLRTFLNLLPSSEADTDKFAVDQPLEFCITEVWSVPYVGTVVNGIVNSGRVSKGDAVIIGPDSNGNYQTTSIKDMQRKRATVTTAEAGQCVSLALKRVRRATVRKGMVLVHKAEKAETPLPRAVKQFEGQVLILYHNTTLQRNYQAMLHCGAVRQTVRIIGMDHPQGILRTGDRATVQFEFISHPEFVKEGMKLLFREGKTKGLGVITKLL</sequence>
<dbReference type="Pfam" id="PF03144">
    <property type="entry name" value="GTP_EFTU_D2"/>
    <property type="match status" value="1"/>
</dbReference>
<protein>
    <recommendedName>
        <fullName evidence="5">Tr-type G domain-containing protein</fullName>
    </recommendedName>
</protein>
<keyword evidence="2" id="KW-0547">Nucleotide-binding</keyword>
<dbReference type="SUPFAM" id="SSF50465">
    <property type="entry name" value="EF-Tu/eEF-1alpha/eIF2-gamma C-terminal domain"/>
    <property type="match status" value="1"/>
</dbReference>
<dbReference type="GO" id="GO:0003924">
    <property type="term" value="F:GTPase activity"/>
    <property type="evidence" value="ECO:0007669"/>
    <property type="project" value="InterPro"/>
</dbReference>
<evidence type="ECO:0000256" key="2">
    <source>
        <dbReference type="ARBA" id="ARBA00022741"/>
    </source>
</evidence>
<dbReference type="InterPro" id="IPR009000">
    <property type="entry name" value="Transl_B-barrel_sf"/>
</dbReference>
<dbReference type="Pfam" id="PF00009">
    <property type="entry name" value="GTP_EFTU"/>
    <property type="match status" value="1"/>
</dbReference>
<dbReference type="CDD" id="cd03708">
    <property type="entry name" value="GTPBP_III"/>
    <property type="match status" value="1"/>
</dbReference>
<dbReference type="SUPFAM" id="SSF52540">
    <property type="entry name" value="P-loop containing nucleoside triphosphate hydrolases"/>
    <property type="match status" value="1"/>
</dbReference>
<dbReference type="Gene3D" id="3.40.50.300">
    <property type="entry name" value="P-loop containing nucleotide triphosphate hydrolases"/>
    <property type="match status" value="1"/>
</dbReference>
<keyword evidence="3" id="KW-0342">GTP-binding</keyword>
<dbReference type="GO" id="GO:0005525">
    <property type="term" value="F:GTP binding"/>
    <property type="evidence" value="ECO:0007669"/>
    <property type="project" value="UniProtKB-KW"/>
</dbReference>
<dbReference type="InterPro" id="IPR050055">
    <property type="entry name" value="EF-Tu_GTPase"/>
</dbReference>
<feature type="region of interest" description="Disordered" evidence="4">
    <location>
        <begin position="29"/>
        <end position="93"/>
    </location>
</feature>
<evidence type="ECO:0000256" key="1">
    <source>
        <dbReference type="ARBA" id="ARBA00007249"/>
    </source>
</evidence>
<evidence type="ECO:0000259" key="5">
    <source>
        <dbReference type="PROSITE" id="PS51722"/>
    </source>
</evidence>
<keyword evidence="7" id="KW-1185">Reference proteome</keyword>
<dbReference type="InterPro" id="IPR027417">
    <property type="entry name" value="P-loop_NTPase"/>
</dbReference>
<proteinExistence type="inferred from homology"/>
<dbReference type="EMBL" id="JAYKXP010000024">
    <property type="protein sequence ID" value="KAK7045604.1"/>
    <property type="molecule type" value="Genomic_DNA"/>
</dbReference>
<dbReference type="SUPFAM" id="SSF50447">
    <property type="entry name" value="Translation proteins"/>
    <property type="match status" value="1"/>
</dbReference>
<dbReference type="InterPro" id="IPR009001">
    <property type="entry name" value="Transl_elong_EF1A/Init_IF2_C"/>
</dbReference>
<feature type="domain" description="Tr-type G" evidence="5">
    <location>
        <begin position="212"/>
        <end position="470"/>
    </location>
</feature>
<accession>A0AAW0D503</accession>
<dbReference type="FunFam" id="2.40.30.10:FF:000084">
    <property type="entry name" value="GTP-binding elongation factor Tu family"/>
    <property type="match status" value="1"/>
</dbReference>
<evidence type="ECO:0000313" key="6">
    <source>
        <dbReference type="EMBL" id="KAK7045604.1"/>
    </source>
</evidence>
<dbReference type="CDD" id="cd04165">
    <property type="entry name" value="GTPBP1_like"/>
    <property type="match status" value="1"/>
</dbReference>
<dbReference type="GO" id="GO:0003746">
    <property type="term" value="F:translation elongation factor activity"/>
    <property type="evidence" value="ECO:0007669"/>
    <property type="project" value="TreeGrafter"/>
</dbReference>
<dbReference type="Proteomes" id="UP001383192">
    <property type="component" value="Unassembled WGS sequence"/>
</dbReference>
<dbReference type="InterPro" id="IPR004161">
    <property type="entry name" value="EFTu-like_2"/>
</dbReference>
<name>A0AAW0D503_9AGAR</name>
<dbReference type="FunFam" id="2.40.30.10:FF:000014">
    <property type="entry name" value="Probable GTP-binding protein 1"/>
    <property type="match status" value="1"/>
</dbReference>